<reference evidence="14" key="2">
    <citation type="submission" date="2025-09" db="UniProtKB">
        <authorList>
            <consortium name="Ensembl"/>
        </authorList>
    </citation>
    <scope>IDENTIFICATION</scope>
</reference>
<dbReference type="PANTHER" id="PTHR24028">
    <property type="entry name" value="CADHERIN-87A"/>
    <property type="match status" value="1"/>
</dbReference>
<feature type="transmembrane region" description="Helical" evidence="12">
    <location>
        <begin position="556"/>
        <end position="581"/>
    </location>
</feature>
<keyword evidence="3 12" id="KW-0812">Transmembrane</keyword>
<dbReference type="PRINTS" id="PR00205">
    <property type="entry name" value="CADHERIN"/>
</dbReference>
<dbReference type="CDD" id="cd11304">
    <property type="entry name" value="Cadherin_repeat"/>
    <property type="match status" value="5"/>
</dbReference>
<evidence type="ECO:0000256" key="8">
    <source>
        <dbReference type="ARBA" id="ARBA00022989"/>
    </source>
</evidence>
<evidence type="ECO:0000256" key="9">
    <source>
        <dbReference type="ARBA" id="ARBA00023136"/>
    </source>
</evidence>
<evidence type="ECO:0000256" key="11">
    <source>
        <dbReference type="PROSITE-ProRule" id="PRU00043"/>
    </source>
</evidence>
<dbReference type="GO" id="GO:0005886">
    <property type="term" value="C:plasma membrane"/>
    <property type="evidence" value="ECO:0007669"/>
    <property type="project" value="UniProtKB-SubCell"/>
</dbReference>
<dbReference type="PROSITE" id="PS50268">
    <property type="entry name" value="CADHERIN_2"/>
    <property type="match status" value="5"/>
</dbReference>
<evidence type="ECO:0000313" key="15">
    <source>
        <dbReference type="Proteomes" id="UP000694557"/>
    </source>
</evidence>
<keyword evidence="15" id="KW-1185">Reference proteome</keyword>
<proteinExistence type="predicted"/>
<dbReference type="Proteomes" id="UP000694557">
    <property type="component" value="Unassembled WGS sequence"/>
</dbReference>
<dbReference type="PANTHER" id="PTHR24028:SF337">
    <property type="entry name" value="PROTOCADHERIN 2 ALPHA A 3 PRECURSOR-RELATED"/>
    <property type="match status" value="1"/>
</dbReference>
<dbReference type="Pfam" id="PF00028">
    <property type="entry name" value="Cadherin"/>
    <property type="match status" value="4"/>
</dbReference>
<evidence type="ECO:0000256" key="3">
    <source>
        <dbReference type="ARBA" id="ARBA00022692"/>
    </source>
</evidence>
<keyword evidence="2" id="KW-1003">Cell membrane</keyword>
<protein>
    <submittedName>
        <fullName evidence="14">Si:ch73-379j16.2</fullName>
    </submittedName>
</protein>
<evidence type="ECO:0000256" key="6">
    <source>
        <dbReference type="ARBA" id="ARBA00022837"/>
    </source>
</evidence>
<evidence type="ECO:0000313" key="14">
    <source>
        <dbReference type="Ensembl" id="ENSOKIP00005056565.1"/>
    </source>
</evidence>
<keyword evidence="4" id="KW-0732">Signal</keyword>
<dbReference type="GO" id="GO:0005509">
    <property type="term" value="F:calcium ion binding"/>
    <property type="evidence" value="ECO:0007669"/>
    <property type="project" value="UniProtKB-UniRule"/>
</dbReference>
<dbReference type="GO" id="GO:0009653">
    <property type="term" value="P:anatomical structure morphogenesis"/>
    <property type="evidence" value="ECO:0007669"/>
    <property type="project" value="UniProtKB-ARBA"/>
</dbReference>
<dbReference type="InterPro" id="IPR050174">
    <property type="entry name" value="Protocadherin/Cadherin-CA"/>
</dbReference>
<evidence type="ECO:0000256" key="7">
    <source>
        <dbReference type="ARBA" id="ARBA00022889"/>
    </source>
</evidence>
<dbReference type="FunFam" id="2.60.40.60:FF:000004">
    <property type="entry name" value="Protocadherin 1 gamma 2"/>
    <property type="match status" value="1"/>
</dbReference>
<dbReference type="GeneTree" id="ENSGT00940000165118"/>
<feature type="domain" description="Cadherin" evidence="13">
    <location>
        <begin position="445"/>
        <end position="544"/>
    </location>
</feature>
<dbReference type="Pfam" id="PF16492">
    <property type="entry name" value="Cadherin_C_2"/>
    <property type="match status" value="1"/>
</dbReference>
<dbReference type="FunFam" id="2.60.40.60:FF:000007">
    <property type="entry name" value="Protocadherin alpha 2"/>
    <property type="match status" value="1"/>
</dbReference>
<evidence type="ECO:0000256" key="1">
    <source>
        <dbReference type="ARBA" id="ARBA00004251"/>
    </source>
</evidence>
<sequence length="657" mass="72279">MIFCCSPSIQSLSLLLTSTHLHLHTRPSKILFTGVGVFVGLDAKPRFELQPARDFDSGINSIRSYKLNPNEHFDLELRDSGEGDTIPFLILQKALDREQETKHSLLLTALDGGNPPGTGTLNITVTVLDANDNQPVCSQDVYSVTLQENADIGRFVVRVNATDADHGSNGVVEYTLGRNLKRRVHDIFLLDRITGAIKVKGPVDFEENEMYSLNVQASDKGQPPLTTDCRVIVKIQDVNDNRPQIEVTSLSNTVSEDSKPGTVISLISVTDQDSDINGKVISSITENVPFELKPSYKDNVYSIVTKGRLDREFVSHYDITITATDCGQPPLSTFKTLSVQISDVNDNSPEFSQNPLELYLVENNAPGASIFSVSATDKDLNENAAISYYIVRGEGTQNDMASFLNINSDNGHISALKSFDFEILKTFQFQVVATDSGTPLLSVEEIPRNVNAGHLVTKVRAYDADIGYNGWLLFSLQEVTDHSLFALDRYTGQIRTLRSFTETDEAEHNLVILVKDNGNVSLSATATVIIKVVEPKEAFVASDVKSSVKDEEENSVTFYLIITLGSVSALFLVSIIVLIVMQCSKPTDYSSKNLQDVNYDGTLCHSIQYRSGDKRYMLVGPRMSIGSTIVPGSNGNTLVLPEHRRRASGEVRAVSKH</sequence>
<feature type="domain" description="Cadherin" evidence="13">
    <location>
        <begin position="246"/>
        <end position="351"/>
    </location>
</feature>
<feature type="domain" description="Cadherin" evidence="13">
    <location>
        <begin position="138"/>
        <end position="245"/>
    </location>
</feature>
<keyword evidence="8 12" id="KW-1133">Transmembrane helix</keyword>
<evidence type="ECO:0000256" key="5">
    <source>
        <dbReference type="ARBA" id="ARBA00022737"/>
    </source>
</evidence>
<dbReference type="FunFam" id="2.60.40.60:FF:000001">
    <property type="entry name" value="Protocadherin alpha 2"/>
    <property type="match status" value="1"/>
</dbReference>
<organism evidence="14 15">
    <name type="scientific">Oncorhynchus kisutch</name>
    <name type="common">Coho salmon</name>
    <name type="synonym">Salmo kisutch</name>
    <dbReference type="NCBI Taxonomy" id="8019"/>
    <lineage>
        <taxon>Eukaryota</taxon>
        <taxon>Metazoa</taxon>
        <taxon>Chordata</taxon>
        <taxon>Craniata</taxon>
        <taxon>Vertebrata</taxon>
        <taxon>Euteleostomi</taxon>
        <taxon>Actinopterygii</taxon>
        <taxon>Neopterygii</taxon>
        <taxon>Teleostei</taxon>
        <taxon>Protacanthopterygii</taxon>
        <taxon>Salmoniformes</taxon>
        <taxon>Salmonidae</taxon>
        <taxon>Salmoninae</taxon>
        <taxon>Oncorhynchus</taxon>
    </lineage>
</organism>
<feature type="domain" description="Cadherin" evidence="13">
    <location>
        <begin position="352"/>
        <end position="439"/>
    </location>
</feature>
<comment type="subcellular location">
    <subcellularLocation>
        <location evidence="1">Cell membrane</location>
        <topology evidence="1">Single-pass type I membrane protein</topology>
    </subcellularLocation>
</comment>
<accession>A0A8C7HF24</accession>
<keyword evidence="9 12" id="KW-0472">Membrane</keyword>
<keyword evidence="5" id="KW-0677">Repeat</keyword>
<dbReference type="InterPro" id="IPR032455">
    <property type="entry name" value="Cadherin_C"/>
</dbReference>
<evidence type="ECO:0000256" key="2">
    <source>
        <dbReference type="ARBA" id="ARBA00022475"/>
    </source>
</evidence>
<dbReference type="PROSITE" id="PS00232">
    <property type="entry name" value="CADHERIN_1"/>
    <property type="match status" value="2"/>
</dbReference>
<reference evidence="14" key="1">
    <citation type="submission" date="2025-08" db="UniProtKB">
        <authorList>
            <consortium name="Ensembl"/>
        </authorList>
    </citation>
    <scope>IDENTIFICATION</scope>
</reference>
<dbReference type="SMART" id="SM00112">
    <property type="entry name" value="CA"/>
    <property type="match status" value="5"/>
</dbReference>
<keyword evidence="7" id="KW-0130">Cell adhesion</keyword>
<dbReference type="SUPFAM" id="SSF49313">
    <property type="entry name" value="Cadherin-like"/>
    <property type="match status" value="5"/>
</dbReference>
<feature type="domain" description="Cadherin" evidence="13">
    <location>
        <begin position="52"/>
        <end position="137"/>
    </location>
</feature>
<keyword evidence="6 11" id="KW-0106">Calcium</keyword>
<keyword evidence="10" id="KW-0325">Glycoprotein</keyword>
<evidence type="ECO:0000256" key="12">
    <source>
        <dbReference type="SAM" id="Phobius"/>
    </source>
</evidence>
<dbReference type="InterPro" id="IPR002126">
    <property type="entry name" value="Cadherin-like_dom"/>
</dbReference>
<evidence type="ECO:0000256" key="10">
    <source>
        <dbReference type="ARBA" id="ARBA00023180"/>
    </source>
</evidence>
<dbReference type="InterPro" id="IPR020894">
    <property type="entry name" value="Cadherin_CS"/>
</dbReference>
<dbReference type="Gene3D" id="2.60.40.60">
    <property type="entry name" value="Cadherins"/>
    <property type="match status" value="5"/>
</dbReference>
<dbReference type="GO" id="GO:0007156">
    <property type="term" value="P:homophilic cell adhesion via plasma membrane adhesion molecules"/>
    <property type="evidence" value="ECO:0007669"/>
    <property type="project" value="InterPro"/>
</dbReference>
<evidence type="ECO:0000259" key="13">
    <source>
        <dbReference type="PROSITE" id="PS50268"/>
    </source>
</evidence>
<name>A0A8C7HF24_ONCKI</name>
<dbReference type="FunFam" id="2.60.40.60:FF:000002">
    <property type="entry name" value="Protocadherin alpha 2"/>
    <property type="match status" value="1"/>
</dbReference>
<dbReference type="AlphaFoldDB" id="A0A8C7HF24"/>
<dbReference type="FunFam" id="2.60.40.60:FF:000129">
    <property type="entry name" value="protocadherin alpha-C2 isoform X1"/>
    <property type="match status" value="1"/>
</dbReference>
<dbReference type="Ensembl" id="ENSOKIT00005060138.1">
    <property type="protein sequence ID" value="ENSOKIP00005056565.1"/>
    <property type="gene ID" value="ENSOKIG00005024260.1"/>
</dbReference>
<evidence type="ECO:0000256" key="4">
    <source>
        <dbReference type="ARBA" id="ARBA00022729"/>
    </source>
</evidence>
<dbReference type="InterPro" id="IPR015919">
    <property type="entry name" value="Cadherin-like_sf"/>
</dbReference>